<sequence>MVKKIKVVFLVILIISVITGCAQNVENSADSSTIDFTSPQFVETLAMNDYGSQLAEDKKINLNPAWYTFDQTREKLVLDFKSGSNEWDLVYVDSQWVPEFAQLGLVSPVEELIDLEGVEKENFNIDDFIDVHLDRQEYDGKTWSLPILSAYITLAYRTDLFESPVEKAAFKDNYGYELQVPKTYSEFMDVSEFFTRKKGDTLNGEILENDFYGTVHSNKRGSFLWHDYISYLVAFGGDIIFDPETMEPTWNSPENIETAKYYKELLKYQPPENINMTGGEATAVFSNGYAAMQIEFLNRLASVVDTEESKVSGKVQYTLPPSREGIKGREHAFLVNTNGFGIYSNSENKTEATNLLTEILSTEGQKWMTLNNPGYIPTRTSVWEDPEVKQAYPEINEYVNEVENVKPYTFAHPQLPEYPQASEIAITSLHEILSGADVEETLNAAQEELEELFKSAGYIN</sequence>
<organism evidence="1 2">
    <name type="scientific">Robertmurraya yapensis</name>
    <name type="common">ex Hitch et al 2024</name>
    <dbReference type="NCBI Taxonomy" id="3133160"/>
    <lineage>
        <taxon>Bacteria</taxon>
        <taxon>Bacillati</taxon>
        <taxon>Bacillota</taxon>
        <taxon>Bacilli</taxon>
        <taxon>Bacillales</taxon>
        <taxon>Bacillaceae</taxon>
        <taxon>Robertmurraya</taxon>
    </lineage>
</organism>
<dbReference type="Proteomes" id="UP001439875">
    <property type="component" value="Unassembled WGS sequence"/>
</dbReference>
<gene>
    <name evidence="1" type="ORF">WMO40_19755</name>
</gene>
<evidence type="ECO:0000313" key="1">
    <source>
        <dbReference type="EMBL" id="MEQ2528911.1"/>
    </source>
</evidence>
<reference evidence="1" key="1">
    <citation type="submission" date="2024-03" db="EMBL/GenBank/DDBJ databases">
        <title>Human intestinal bacterial collection.</title>
        <authorList>
            <person name="Pauvert C."/>
            <person name="Hitch T.C.A."/>
            <person name="Clavel T."/>
        </authorList>
    </citation>
    <scope>NUCLEOTIDE SEQUENCE</scope>
    <source>
        <strain evidence="1">CLA-AA-H227</strain>
    </source>
</reference>
<dbReference type="EMBL" id="JBBMEW010000024">
    <property type="protein sequence ID" value="MEQ2528911.1"/>
    <property type="molecule type" value="Genomic_DNA"/>
</dbReference>
<accession>A0ACC6SFU1</accession>
<evidence type="ECO:0000313" key="2">
    <source>
        <dbReference type="Proteomes" id="UP001439875"/>
    </source>
</evidence>
<name>A0ACC6SFU1_9BACI</name>
<protein>
    <submittedName>
        <fullName evidence="1">Sugar ABC transporter substrate-binding protein</fullName>
    </submittedName>
</protein>
<keyword evidence="2" id="KW-1185">Reference proteome</keyword>
<comment type="caution">
    <text evidence="1">The sequence shown here is derived from an EMBL/GenBank/DDBJ whole genome shotgun (WGS) entry which is preliminary data.</text>
</comment>
<proteinExistence type="predicted"/>